<dbReference type="Gene3D" id="3.30.565.10">
    <property type="entry name" value="Histidine kinase-like ATPase, C-terminal domain"/>
    <property type="match status" value="1"/>
</dbReference>
<name>A0A1S2N480_9MICC</name>
<keyword evidence="5" id="KW-0472">Membrane</keyword>
<dbReference type="Proteomes" id="UP000179540">
    <property type="component" value="Unassembled WGS sequence"/>
</dbReference>
<keyword evidence="5" id="KW-0812">Transmembrane</keyword>
<dbReference type="CDD" id="cd16917">
    <property type="entry name" value="HATPase_UhpB-NarQ-NarX-like"/>
    <property type="match status" value="1"/>
</dbReference>
<evidence type="ECO:0000259" key="6">
    <source>
        <dbReference type="PROSITE" id="PS50109"/>
    </source>
</evidence>
<dbReference type="Pfam" id="PF02518">
    <property type="entry name" value="HATPase_c"/>
    <property type="match status" value="1"/>
</dbReference>
<dbReference type="PROSITE" id="PS50109">
    <property type="entry name" value="HIS_KIN"/>
    <property type="match status" value="1"/>
</dbReference>
<evidence type="ECO:0000256" key="5">
    <source>
        <dbReference type="SAM" id="Phobius"/>
    </source>
</evidence>
<feature type="transmembrane region" description="Helical" evidence="5">
    <location>
        <begin position="70"/>
        <end position="89"/>
    </location>
</feature>
<proteinExistence type="predicted"/>
<dbReference type="EMBL" id="MODZ01000002">
    <property type="protein sequence ID" value="OIJ36696.1"/>
    <property type="molecule type" value="Genomic_DNA"/>
</dbReference>
<dbReference type="GO" id="GO:0000155">
    <property type="term" value="F:phosphorelay sensor kinase activity"/>
    <property type="evidence" value="ECO:0007669"/>
    <property type="project" value="InterPro"/>
</dbReference>
<accession>A0A1S2N480</accession>
<dbReference type="InterPro" id="IPR005467">
    <property type="entry name" value="His_kinase_dom"/>
</dbReference>
<evidence type="ECO:0000256" key="4">
    <source>
        <dbReference type="SAM" id="MobiDB-lite"/>
    </source>
</evidence>
<evidence type="ECO:0000256" key="2">
    <source>
        <dbReference type="ARBA" id="ARBA00022777"/>
    </source>
</evidence>
<keyword evidence="3" id="KW-0902">Two-component regulatory system</keyword>
<dbReference type="Gene3D" id="1.20.5.1930">
    <property type="match status" value="1"/>
</dbReference>
<evidence type="ECO:0000256" key="3">
    <source>
        <dbReference type="ARBA" id="ARBA00023012"/>
    </source>
</evidence>
<reference evidence="7 8" key="1">
    <citation type="submission" date="2016-10" db="EMBL/GenBank/DDBJ databases">
        <title>Draft genome sequence of strain LCT isolated from the Shenzhou X spacecraft of China.</title>
        <authorList>
            <person name="Huang B."/>
        </authorList>
    </citation>
    <scope>NUCLEOTIDE SEQUENCE [LARGE SCALE GENOMIC DNA]</scope>
    <source>
        <strain evidence="7 8">LCT-H5</strain>
    </source>
</reference>
<feature type="compositionally biased region" description="Pro residues" evidence="4">
    <location>
        <begin position="22"/>
        <end position="34"/>
    </location>
</feature>
<dbReference type="Pfam" id="PF07730">
    <property type="entry name" value="HisKA_3"/>
    <property type="match status" value="1"/>
</dbReference>
<keyword evidence="5" id="KW-1133">Transmembrane helix</keyword>
<feature type="transmembrane region" description="Helical" evidence="5">
    <location>
        <begin position="219"/>
        <end position="244"/>
    </location>
</feature>
<evidence type="ECO:0000313" key="7">
    <source>
        <dbReference type="EMBL" id="OIJ36696.1"/>
    </source>
</evidence>
<feature type="domain" description="Histidine kinase" evidence="6">
    <location>
        <begin position="401"/>
        <end position="489"/>
    </location>
</feature>
<feature type="region of interest" description="Disordered" evidence="4">
    <location>
        <begin position="1"/>
        <end position="58"/>
    </location>
</feature>
<sequence length="540" mass="55871">MSGADAARTRPGGVRGGYSDPVPRPLPPSAPVPDPAASSRARAVGPGSGASRARRRPGQPQLPVLRTLRVALHVMFAFLLGFSLVRYLWTGTRVPDAAPAACAVTAIALLAAVYLAGTVWENRHARRAGRDETAPGTEQGTGPEGASSGVPRRWAGSWLAAVTLLWLCLVLISPDFVWVVFPLMFLFLHLCPHRTGLVAVVLLWAVSALVPLAHGGGDYSAGAAVGPLLGAVLAVVISTTYRALAADAEHHARTAEALRLAQAELAERERRAGRAEERERLAREIHDTVAQGLSSILLVARAARAGLTAGNTRQVQRQLAVIEEGAGENLAQARRFVRDLAAVPEGPGLPEALTALCRRTEAQEAARGQRLECSLRLEGREAADLPEPVQTALLRGAQASLANVTAHAGAARAVLTLTVSADEALLDVYDDGVGFDPAALEDPRAAGGSDSGYGLPGLRRRLQTLGGSLTVDTAPGDGTVIGMRLPLTSATGDAAGSASAADDASEDTAPAFDAAGGTAGPVTGAAPSAGREQTQDGRRR</sequence>
<feature type="transmembrane region" description="Helical" evidence="5">
    <location>
        <begin position="158"/>
        <end position="188"/>
    </location>
</feature>
<dbReference type="InterPro" id="IPR050482">
    <property type="entry name" value="Sensor_HK_TwoCompSys"/>
</dbReference>
<dbReference type="SUPFAM" id="SSF55874">
    <property type="entry name" value="ATPase domain of HSP90 chaperone/DNA topoisomerase II/histidine kinase"/>
    <property type="match status" value="1"/>
</dbReference>
<dbReference type="GO" id="GO:0046983">
    <property type="term" value="F:protein dimerization activity"/>
    <property type="evidence" value="ECO:0007669"/>
    <property type="project" value="InterPro"/>
</dbReference>
<dbReference type="InterPro" id="IPR036890">
    <property type="entry name" value="HATPase_C_sf"/>
</dbReference>
<feature type="transmembrane region" description="Helical" evidence="5">
    <location>
        <begin position="101"/>
        <end position="120"/>
    </location>
</feature>
<dbReference type="InterPro" id="IPR011712">
    <property type="entry name" value="Sig_transdc_His_kin_sub3_dim/P"/>
</dbReference>
<dbReference type="InterPro" id="IPR003594">
    <property type="entry name" value="HATPase_dom"/>
</dbReference>
<feature type="compositionally biased region" description="Low complexity" evidence="4">
    <location>
        <begin position="514"/>
        <end position="530"/>
    </location>
</feature>
<dbReference type="GO" id="GO:0016020">
    <property type="term" value="C:membrane"/>
    <property type="evidence" value="ECO:0007669"/>
    <property type="project" value="InterPro"/>
</dbReference>
<feature type="region of interest" description="Disordered" evidence="4">
    <location>
        <begin position="491"/>
        <end position="540"/>
    </location>
</feature>
<organism evidence="7 8">
    <name type="scientific">Rothia kristinae</name>
    <dbReference type="NCBI Taxonomy" id="37923"/>
    <lineage>
        <taxon>Bacteria</taxon>
        <taxon>Bacillati</taxon>
        <taxon>Actinomycetota</taxon>
        <taxon>Actinomycetes</taxon>
        <taxon>Micrococcales</taxon>
        <taxon>Micrococcaceae</taxon>
        <taxon>Rothia</taxon>
    </lineage>
</organism>
<feature type="region of interest" description="Disordered" evidence="4">
    <location>
        <begin position="440"/>
        <end position="459"/>
    </location>
</feature>
<feature type="transmembrane region" description="Helical" evidence="5">
    <location>
        <begin position="195"/>
        <end position="213"/>
    </location>
</feature>
<dbReference type="AlphaFoldDB" id="A0A1S2N480"/>
<gene>
    <name evidence="7" type="ORF">BK826_02115</name>
</gene>
<keyword evidence="1" id="KW-0808">Transferase</keyword>
<dbReference type="PANTHER" id="PTHR24421">
    <property type="entry name" value="NITRATE/NITRITE SENSOR PROTEIN NARX-RELATED"/>
    <property type="match status" value="1"/>
</dbReference>
<keyword evidence="2" id="KW-0418">Kinase</keyword>
<evidence type="ECO:0000256" key="1">
    <source>
        <dbReference type="ARBA" id="ARBA00022679"/>
    </source>
</evidence>
<feature type="compositionally biased region" description="Low complexity" evidence="4">
    <location>
        <begin position="491"/>
        <end position="502"/>
    </location>
</feature>
<dbReference type="PANTHER" id="PTHR24421:SF62">
    <property type="entry name" value="SENSORY TRANSDUCTION HISTIDINE KINASE"/>
    <property type="match status" value="1"/>
</dbReference>
<protein>
    <recommendedName>
        <fullName evidence="6">Histidine kinase domain-containing protein</fullName>
    </recommendedName>
</protein>
<evidence type="ECO:0000313" key="8">
    <source>
        <dbReference type="Proteomes" id="UP000179540"/>
    </source>
</evidence>
<comment type="caution">
    <text evidence="7">The sequence shown here is derived from an EMBL/GenBank/DDBJ whole genome shotgun (WGS) entry which is preliminary data.</text>
</comment>
<feature type="region of interest" description="Disordered" evidence="4">
    <location>
        <begin position="126"/>
        <end position="150"/>
    </location>
</feature>
<feature type="compositionally biased region" description="Low complexity" evidence="4">
    <location>
        <begin position="35"/>
        <end position="51"/>
    </location>
</feature>